<evidence type="ECO:0008006" key="4">
    <source>
        <dbReference type="Google" id="ProtNLM"/>
    </source>
</evidence>
<name>A0A1D1VUE1_RAMVA</name>
<evidence type="ECO:0000313" key="2">
    <source>
        <dbReference type="EMBL" id="GAV05117.1"/>
    </source>
</evidence>
<dbReference type="AlphaFoldDB" id="A0A1D1VUE1"/>
<dbReference type="EMBL" id="BDGG01000011">
    <property type="protein sequence ID" value="GAV05117.1"/>
    <property type="molecule type" value="Genomic_DNA"/>
</dbReference>
<evidence type="ECO:0000313" key="3">
    <source>
        <dbReference type="Proteomes" id="UP000186922"/>
    </source>
</evidence>
<proteinExistence type="predicted"/>
<feature type="transmembrane region" description="Helical" evidence="1">
    <location>
        <begin position="12"/>
        <end position="31"/>
    </location>
</feature>
<reference evidence="2 3" key="1">
    <citation type="journal article" date="2016" name="Nat. Commun.">
        <title>Extremotolerant tardigrade genome and improved radiotolerance of human cultured cells by tardigrade-unique protein.</title>
        <authorList>
            <person name="Hashimoto T."/>
            <person name="Horikawa D.D."/>
            <person name="Saito Y."/>
            <person name="Kuwahara H."/>
            <person name="Kozuka-Hata H."/>
            <person name="Shin-I T."/>
            <person name="Minakuchi Y."/>
            <person name="Ohishi K."/>
            <person name="Motoyama A."/>
            <person name="Aizu T."/>
            <person name="Enomoto A."/>
            <person name="Kondo K."/>
            <person name="Tanaka S."/>
            <person name="Hara Y."/>
            <person name="Koshikawa S."/>
            <person name="Sagara H."/>
            <person name="Miura T."/>
            <person name="Yokobori S."/>
            <person name="Miyagawa K."/>
            <person name="Suzuki Y."/>
            <person name="Kubo T."/>
            <person name="Oyama M."/>
            <person name="Kohara Y."/>
            <person name="Fujiyama A."/>
            <person name="Arakawa K."/>
            <person name="Katayama T."/>
            <person name="Toyoda A."/>
            <person name="Kunieda T."/>
        </authorList>
    </citation>
    <scope>NUCLEOTIDE SEQUENCE [LARGE SCALE GENOMIC DNA]</scope>
    <source>
        <strain evidence="2 3">YOKOZUNA-1</strain>
    </source>
</reference>
<feature type="transmembrane region" description="Helical" evidence="1">
    <location>
        <begin position="202"/>
        <end position="223"/>
    </location>
</feature>
<feature type="transmembrane region" description="Helical" evidence="1">
    <location>
        <begin position="325"/>
        <end position="348"/>
    </location>
</feature>
<keyword evidence="1" id="KW-0472">Membrane</keyword>
<organism evidence="2 3">
    <name type="scientific">Ramazzottius varieornatus</name>
    <name type="common">Water bear</name>
    <name type="synonym">Tardigrade</name>
    <dbReference type="NCBI Taxonomy" id="947166"/>
    <lineage>
        <taxon>Eukaryota</taxon>
        <taxon>Metazoa</taxon>
        <taxon>Ecdysozoa</taxon>
        <taxon>Tardigrada</taxon>
        <taxon>Eutardigrada</taxon>
        <taxon>Parachela</taxon>
        <taxon>Hypsibioidea</taxon>
        <taxon>Ramazzottiidae</taxon>
        <taxon>Ramazzottius</taxon>
    </lineage>
</organism>
<keyword evidence="1" id="KW-0812">Transmembrane</keyword>
<dbReference type="Proteomes" id="UP000186922">
    <property type="component" value="Unassembled WGS sequence"/>
</dbReference>
<keyword evidence="3" id="KW-1185">Reference proteome</keyword>
<sequence length="465" mass="53388">MSNTASNSLVPVFFLHYLWLCGLYHPAEVSSSLNFDSAKTRLSRFWRGFRSLYGNAMAVLSCTLMLTGVSDYIYYWEYTFTGISDFSMWVRELNYCSQVFLASMVVFLMFVTRKSIVRLLDQFRRADSLMSFPFRWMLAVLAPLWVITWLTVFCFFASYRYWPLITDPLEAYWNSSTRIVCSPDQTFNLPVLLRDVIILTRSYFIVAINIDMSSQLLYVLLIFGMGKGFANILSDIKEATRGDPDKSIDYLSQVLQTNFKSLRVLQSLTLDLNDTFGLMILLNCLRDMICVVALISSLLQVHAVVEHKETPAQYSRRIEGTMRQYYWDFINIITLACAALRTAVCIYCSANVGKIRRLVQSVRNDYEGSKVEADCTRILGETDASTGAISAAGIKYINLEYAVGVFGIWITYGMLIFQTRGDSVRDQDRAKMKDLNYVMSYLENATRNESAFVRHFIQRQLDATR</sequence>
<comment type="caution">
    <text evidence="2">The sequence shown here is derived from an EMBL/GenBank/DDBJ whole genome shotgun (WGS) entry which is preliminary data.</text>
</comment>
<gene>
    <name evidence="2" type="primary">RvY_15293-1</name>
    <name evidence="2" type="synonym">RvY_15293.1</name>
    <name evidence="2" type="ORF">RvY_15293</name>
</gene>
<evidence type="ECO:0000256" key="1">
    <source>
        <dbReference type="SAM" id="Phobius"/>
    </source>
</evidence>
<feature type="transmembrane region" description="Helical" evidence="1">
    <location>
        <begin position="134"/>
        <end position="159"/>
    </location>
</feature>
<protein>
    <recommendedName>
        <fullName evidence="4">Gustatory receptor</fullName>
    </recommendedName>
</protein>
<feature type="transmembrane region" description="Helical" evidence="1">
    <location>
        <begin position="52"/>
        <end position="75"/>
    </location>
</feature>
<keyword evidence="1" id="KW-1133">Transmembrane helix</keyword>
<feature type="transmembrane region" description="Helical" evidence="1">
    <location>
        <begin position="95"/>
        <end position="113"/>
    </location>
</feature>
<dbReference type="OrthoDB" id="10685444at2759"/>
<feature type="transmembrane region" description="Helical" evidence="1">
    <location>
        <begin position="288"/>
        <end position="305"/>
    </location>
</feature>
<accession>A0A1D1VUE1</accession>